<dbReference type="Proteomes" id="UP000007879">
    <property type="component" value="Unassembled WGS sequence"/>
</dbReference>
<organism evidence="6">
    <name type="scientific">Amphimedon queenslandica</name>
    <name type="common">Sponge</name>
    <dbReference type="NCBI Taxonomy" id="400682"/>
    <lineage>
        <taxon>Eukaryota</taxon>
        <taxon>Metazoa</taxon>
        <taxon>Porifera</taxon>
        <taxon>Demospongiae</taxon>
        <taxon>Heteroscleromorpha</taxon>
        <taxon>Haplosclerida</taxon>
        <taxon>Niphatidae</taxon>
        <taxon>Amphimedon</taxon>
    </lineage>
</organism>
<evidence type="ECO:0000256" key="1">
    <source>
        <dbReference type="ARBA" id="ARBA00004496"/>
    </source>
</evidence>
<proteinExistence type="predicted"/>
<dbReference type="InterPro" id="IPR015943">
    <property type="entry name" value="WD40/YVTN_repeat-like_dom_sf"/>
</dbReference>
<dbReference type="EnsemblMetazoa" id="Aqu2.1.05959_001">
    <property type="protein sequence ID" value="Aqu2.1.05959_001"/>
    <property type="gene ID" value="Aqu2.1.05959"/>
</dbReference>
<evidence type="ECO:0000256" key="4">
    <source>
        <dbReference type="ARBA" id="ARBA00022737"/>
    </source>
</evidence>
<dbReference type="SUPFAM" id="SSF50960">
    <property type="entry name" value="TolB, C-terminal domain"/>
    <property type="match status" value="1"/>
</dbReference>
<dbReference type="Pfam" id="PF16529">
    <property type="entry name" value="Ge1_WD40"/>
    <property type="match status" value="1"/>
</dbReference>
<dbReference type="InterPro" id="IPR032401">
    <property type="entry name" value="EDC4_WD40"/>
</dbReference>
<dbReference type="PANTHER" id="PTHR15598:SF5">
    <property type="entry name" value="ENHANCER OF MRNA-DECAPPING PROTEIN 4"/>
    <property type="match status" value="1"/>
</dbReference>
<feature type="domain" description="Enhancer of mRNA-decapping protein 4 WD40 repeat region" evidence="5">
    <location>
        <begin position="1"/>
        <end position="146"/>
    </location>
</feature>
<comment type="subcellular location">
    <subcellularLocation>
        <location evidence="1">Cytoplasm</location>
    </subcellularLocation>
</comment>
<evidence type="ECO:0000256" key="2">
    <source>
        <dbReference type="ARBA" id="ARBA00022490"/>
    </source>
</evidence>
<dbReference type="InterPro" id="IPR045152">
    <property type="entry name" value="EDC4-like"/>
</dbReference>
<gene>
    <name evidence="6" type="primary">109591328</name>
</gene>
<dbReference type="KEGG" id="aqu:109591328"/>
<dbReference type="GO" id="GO:0000932">
    <property type="term" value="C:P-body"/>
    <property type="evidence" value="ECO:0007669"/>
    <property type="project" value="TreeGrafter"/>
</dbReference>
<evidence type="ECO:0000313" key="6">
    <source>
        <dbReference type="EnsemblMetazoa" id="Aqu2.1.05959_001"/>
    </source>
</evidence>
<dbReference type="InParanoid" id="A0A1X7SUX9"/>
<evidence type="ECO:0000313" key="7">
    <source>
        <dbReference type="Proteomes" id="UP000007879"/>
    </source>
</evidence>
<keyword evidence="2" id="KW-0963">Cytoplasm</keyword>
<sequence>VRVKTITNQNWEPKRFRGNIVASNSQYLAYVLASRSGYVIRLIHLQTNDRALLKKFNGEILDISFAHNHSNLLGVIDEAGNLYVYDIDKTNGDINKINDCLKLHIFNGVIPDGKTHLLVWAPYIQTQQDNGDDDNVMIAVSHDSRVIDCISN</sequence>
<evidence type="ECO:0000259" key="5">
    <source>
        <dbReference type="Pfam" id="PF16529"/>
    </source>
</evidence>
<accession>A0A1X7SUX9</accession>
<protein>
    <recommendedName>
        <fullName evidence="5">Enhancer of mRNA-decapping protein 4 WD40 repeat region domain-containing protein</fullName>
    </recommendedName>
</protein>
<dbReference type="GO" id="GO:0031087">
    <property type="term" value="P:deadenylation-independent decapping of nuclear-transcribed mRNA"/>
    <property type="evidence" value="ECO:0007669"/>
    <property type="project" value="InterPro"/>
</dbReference>
<dbReference type="AlphaFoldDB" id="A0A1X7SUX9"/>
<keyword evidence="7" id="KW-1185">Reference proteome</keyword>
<keyword evidence="4" id="KW-0677">Repeat</keyword>
<dbReference type="STRING" id="400682.A0A1X7SUX9"/>
<reference evidence="7" key="1">
    <citation type="journal article" date="2010" name="Nature">
        <title>The Amphimedon queenslandica genome and the evolution of animal complexity.</title>
        <authorList>
            <person name="Srivastava M."/>
            <person name="Simakov O."/>
            <person name="Chapman J."/>
            <person name="Fahey B."/>
            <person name="Gauthier M.E."/>
            <person name="Mitros T."/>
            <person name="Richards G.S."/>
            <person name="Conaco C."/>
            <person name="Dacre M."/>
            <person name="Hellsten U."/>
            <person name="Larroux C."/>
            <person name="Putnam N.H."/>
            <person name="Stanke M."/>
            <person name="Adamska M."/>
            <person name="Darling A."/>
            <person name="Degnan S.M."/>
            <person name="Oakley T.H."/>
            <person name="Plachetzki D.C."/>
            <person name="Zhai Y."/>
            <person name="Adamski M."/>
            <person name="Calcino A."/>
            <person name="Cummins S.F."/>
            <person name="Goodstein D.M."/>
            <person name="Harris C."/>
            <person name="Jackson D.J."/>
            <person name="Leys S.P."/>
            <person name="Shu S."/>
            <person name="Woodcroft B.J."/>
            <person name="Vervoort M."/>
            <person name="Kosik K.S."/>
            <person name="Manning G."/>
            <person name="Degnan B.M."/>
            <person name="Rokhsar D.S."/>
        </authorList>
    </citation>
    <scope>NUCLEOTIDE SEQUENCE [LARGE SCALE GENOMIC DNA]</scope>
</reference>
<keyword evidence="3" id="KW-0853">WD repeat</keyword>
<dbReference type="OrthoDB" id="21128at2759"/>
<reference evidence="6" key="2">
    <citation type="submission" date="2017-05" db="UniProtKB">
        <authorList>
            <consortium name="EnsemblMetazoa"/>
        </authorList>
    </citation>
    <scope>IDENTIFICATION</scope>
</reference>
<dbReference type="Gene3D" id="2.130.10.10">
    <property type="entry name" value="YVTN repeat-like/Quinoprotein amine dehydrogenase"/>
    <property type="match status" value="1"/>
</dbReference>
<evidence type="ECO:0000256" key="3">
    <source>
        <dbReference type="ARBA" id="ARBA00022574"/>
    </source>
</evidence>
<name>A0A1X7SUX9_AMPQE</name>
<dbReference type="EnsemblMetazoa" id="XM_020007083.1">
    <property type="protein sequence ID" value="XP_019862642.1"/>
    <property type="gene ID" value="LOC109591328"/>
</dbReference>
<dbReference type="PANTHER" id="PTHR15598">
    <property type="entry name" value="ENHANCER OF MRNA-DECAPPING PROTEIN 4"/>
    <property type="match status" value="1"/>
</dbReference>
<dbReference type="eggNOG" id="KOG1916">
    <property type="taxonomic scope" value="Eukaryota"/>
</dbReference>